<dbReference type="Pfam" id="PF02627">
    <property type="entry name" value="CMD"/>
    <property type="match status" value="1"/>
</dbReference>
<dbReference type="InterPro" id="IPR008927">
    <property type="entry name" value="6-PGluconate_DH-like_C_sf"/>
</dbReference>
<dbReference type="GO" id="GO:0016616">
    <property type="term" value="F:oxidoreductase activity, acting on the CH-OH group of donors, NAD or NADP as acceptor"/>
    <property type="evidence" value="ECO:0007669"/>
    <property type="project" value="TreeGrafter"/>
</dbReference>
<protein>
    <submittedName>
        <fullName evidence="5">Carboxymuconolactone decarboxylase family protein</fullName>
    </submittedName>
</protein>
<dbReference type="InterPro" id="IPR003779">
    <property type="entry name" value="CMD-like"/>
</dbReference>
<evidence type="ECO:0000256" key="2">
    <source>
        <dbReference type="ARBA" id="ARBA00023027"/>
    </source>
</evidence>
<name>A0A7X1LPF7_9ACTN</name>
<dbReference type="Gene3D" id="3.40.50.720">
    <property type="entry name" value="NAD(P)-binding Rossmann-like Domain"/>
    <property type="match status" value="1"/>
</dbReference>
<dbReference type="PANTHER" id="PTHR22981">
    <property type="entry name" value="3-HYDROXYISOBUTYRATE DEHYDROGENASE-RELATED"/>
    <property type="match status" value="1"/>
</dbReference>
<dbReference type="Proteomes" id="UP000517694">
    <property type="component" value="Unassembled WGS sequence"/>
</dbReference>
<dbReference type="PANTHER" id="PTHR22981:SF7">
    <property type="entry name" value="3-HYDROXYISOBUTYRATE DEHYDROGENASE, MITOCHONDRIAL"/>
    <property type="match status" value="1"/>
</dbReference>
<gene>
    <name evidence="5" type="ORF">H1R13_08140</name>
</gene>
<evidence type="ECO:0000259" key="3">
    <source>
        <dbReference type="Pfam" id="PF02627"/>
    </source>
</evidence>
<dbReference type="Gene3D" id="1.20.1290.10">
    <property type="entry name" value="AhpD-like"/>
    <property type="match status" value="1"/>
</dbReference>
<comment type="caution">
    <text evidence="5">The sequence shown here is derived from an EMBL/GenBank/DDBJ whole genome shotgun (WGS) entry which is preliminary data.</text>
</comment>
<keyword evidence="2" id="KW-0520">NAD</keyword>
<dbReference type="Gene3D" id="1.10.1040.10">
    <property type="entry name" value="N-(1-d-carboxylethyl)-l-norvaline Dehydrogenase, domain 2"/>
    <property type="match status" value="1"/>
</dbReference>
<dbReference type="GO" id="GO:0051920">
    <property type="term" value="F:peroxiredoxin activity"/>
    <property type="evidence" value="ECO:0007669"/>
    <property type="project" value="InterPro"/>
</dbReference>
<dbReference type="SUPFAM" id="SSF51735">
    <property type="entry name" value="NAD(P)-binding Rossmann-fold domains"/>
    <property type="match status" value="1"/>
</dbReference>
<dbReference type="InterPro" id="IPR006115">
    <property type="entry name" value="6PGDH_NADP-bd"/>
</dbReference>
<dbReference type="GO" id="GO:0050661">
    <property type="term" value="F:NADP binding"/>
    <property type="evidence" value="ECO:0007669"/>
    <property type="project" value="InterPro"/>
</dbReference>
<evidence type="ECO:0000313" key="6">
    <source>
        <dbReference type="Proteomes" id="UP000517694"/>
    </source>
</evidence>
<feature type="domain" description="Carboxymuconolactone decarboxylase-like" evidence="3">
    <location>
        <begin position="323"/>
        <end position="394"/>
    </location>
</feature>
<organism evidence="5 6">
    <name type="scientific">Streptomyces mexicanus</name>
    <dbReference type="NCBI Taxonomy" id="178566"/>
    <lineage>
        <taxon>Bacteria</taxon>
        <taxon>Bacillati</taxon>
        <taxon>Actinomycetota</taxon>
        <taxon>Actinomycetes</taxon>
        <taxon>Kitasatosporales</taxon>
        <taxon>Streptomycetaceae</taxon>
        <taxon>Streptomyces</taxon>
    </lineage>
</organism>
<proteinExistence type="predicted"/>
<keyword evidence="1" id="KW-0560">Oxidoreductase</keyword>
<evidence type="ECO:0000313" key="5">
    <source>
        <dbReference type="EMBL" id="MBC2864970.1"/>
    </source>
</evidence>
<feature type="domain" description="6-phosphogluconate dehydrogenase NADP-binding" evidence="4">
    <location>
        <begin position="6"/>
        <end position="164"/>
    </location>
</feature>
<dbReference type="InterPro" id="IPR013328">
    <property type="entry name" value="6PGD_dom2"/>
</dbReference>
<dbReference type="SUPFAM" id="SSF48179">
    <property type="entry name" value="6-phosphogluconate dehydrogenase C-terminal domain-like"/>
    <property type="match status" value="1"/>
</dbReference>
<evidence type="ECO:0000256" key="1">
    <source>
        <dbReference type="ARBA" id="ARBA00023002"/>
    </source>
</evidence>
<accession>A0A7X1LPF7</accession>
<dbReference type="EMBL" id="JACMHY010000002">
    <property type="protein sequence ID" value="MBC2864970.1"/>
    <property type="molecule type" value="Genomic_DNA"/>
</dbReference>
<dbReference type="SUPFAM" id="SSF69118">
    <property type="entry name" value="AhpD-like"/>
    <property type="match status" value="1"/>
</dbReference>
<dbReference type="InterPro" id="IPR029032">
    <property type="entry name" value="AhpD-like"/>
</dbReference>
<sequence>MSESKYGVVGLGHIGRRLVAGLRNGGHRPVVHDVSPEAIAAVGAADAAKSAADLATQTDVVFIAVLSAEQVRAVVMGPDGLLAGAHPGSAVVVMSTIDLQSVREIAAECHARGVVFADCGVTTLPGSTDDQVRSVVAMVGVGDAARDDVVAALELVAQSVVVCGGVGSGMATKIARNIVTYGSWIVCAAAGRLLAAAGVTDEGLRQAIADADPDGRTMFLLEDEIGFAPENRSRRERISDLIEKDLGAAVELARTVGVSAAFTEFVIRERAELLKLVERGEAQIREDMSRYDWGRRWMDIVYGPGFHDASVNRDGSPYNLETVEHLFGDIWSRPGLSLRERRMLVMGASAQLGRADLIETQVYGGLLNGEFSEAELEEMMIQLTPYVGWGRSSAVNKGIKAAVGRWKAGIGTSVTAD</sequence>
<keyword evidence="6" id="KW-1185">Reference proteome</keyword>
<dbReference type="AlphaFoldDB" id="A0A7X1LPF7"/>
<evidence type="ECO:0000259" key="4">
    <source>
        <dbReference type="Pfam" id="PF03446"/>
    </source>
</evidence>
<dbReference type="InterPro" id="IPR036291">
    <property type="entry name" value="NAD(P)-bd_dom_sf"/>
</dbReference>
<reference evidence="5 6" key="1">
    <citation type="submission" date="2020-08" db="EMBL/GenBank/DDBJ databases">
        <title>Whole-Genome Sequence of French Clinical Streptomyces mexicanus Strain Q0842.</title>
        <authorList>
            <person name="Boxberger M."/>
            <person name="La Scola B."/>
        </authorList>
    </citation>
    <scope>NUCLEOTIDE SEQUENCE [LARGE SCALE GENOMIC DNA]</scope>
    <source>
        <strain evidence="5 6">Marseille-Q0842</strain>
    </source>
</reference>
<dbReference type="Pfam" id="PF03446">
    <property type="entry name" value="NAD_binding_2"/>
    <property type="match status" value="1"/>
</dbReference>